<dbReference type="EC" id="3.6.1.23" evidence="2"/>
<dbReference type="InterPro" id="IPR036157">
    <property type="entry name" value="dUTPase-like_sf"/>
</dbReference>
<proteinExistence type="inferred from homology"/>
<reference evidence="7 8" key="1">
    <citation type="journal article" date="2016" name="Nat. Commun.">
        <title>Thousands of microbial genomes shed light on interconnected biogeochemical processes in an aquifer system.</title>
        <authorList>
            <person name="Anantharaman K."/>
            <person name="Brown C.T."/>
            <person name="Hug L.A."/>
            <person name="Sharon I."/>
            <person name="Castelle C.J."/>
            <person name="Probst A.J."/>
            <person name="Thomas B.C."/>
            <person name="Singh A."/>
            <person name="Wilkins M.J."/>
            <person name="Karaoz U."/>
            <person name="Brodie E.L."/>
            <person name="Williams K.H."/>
            <person name="Hubbard S.S."/>
            <person name="Banfield J.F."/>
        </authorList>
    </citation>
    <scope>NUCLEOTIDE SEQUENCE [LARGE SCALE GENOMIC DNA]</scope>
</reference>
<dbReference type="PANTHER" id="PTHR11241:SF0">
    <property type="entry name" value="DEOXYURIDINE 5'-TRIPHOSPHATE NUCLEOTIDOHYDROLASE"/>
    <property type="match status" value="1"/>
</dbReference>
<dbReference type="GO" id="GO:0004170">
    <property type="term" value="F:dUTP diphosphatase activity"/>
    <property type="evidence" value="ECO:0007669"/>
    <property type="project" value="UniProtKB-EC"/>
</dbReference>
<dbReference type="EMBL" id="MHNL01000005">
    <property type="protein sequence ID" value="OGZ45884.1"/>
    <property type="molecule type" value="Genomic_DNA"/>
</dbReference>
<gene>
    <name evidence="7" type="ORF">A2756_01775</name>
</gene>
<dbReference type="GO" id="GO:0046081">
    <property type="term" value="P:dUTP catabolic process"/>
    <property type="evidence" value="ECO:0007669"/>
    <property type="project" value="InterPro"/>
</dbReference>
<evidence type="ECO:0000313" key="7">
    <source>
        <dbReference type="EMBL" id="OGZ45884.1"/>
    </source>
</evidence>
<comment type="caution">
    <text evidence="7">The sequence shown here is derived from an EMBL/GenBank/DDBJ whole genome shotgun (WGS) entry which is preliminary data.</text>
</comment>
<dbReference type="SUPFAM" id="SSF51283">
    <property type="entry name" value="dUTPase-like"/>
    <property type="match status" value="1"/>
</dbReference>
<evidence type="ECO:0000259" key="6">
    <source>
        <dbReference type="Pfam" id="PF00692"/>
    </source>
</evidence>
<dbReference type="InterPro" id="IPR008181">
    <property type="entry name" value="dUTPase"/>
</dbReference>
<evidence type="ECO:0000256" key="2">
    <source>
        <dbReference type="ARBA" id="ARBA00012379"/>
    </source>
</evidence>
<dbReference type="GO" id="GO:0006226">
    <property type="term" value="P:dUMP biosynthetic process"/>
    <property type="evidence" value="ECO:0007669"/>
    <property type="project" value="InterPro"/>
</dbReference>
<dbReference type="CDD" id="cd07557">
    <property type="entry name" value="trimeric_dUTPase"/>
    <property type="match status" value="1"/>
</dbReference>
<accession>A0A1G2G6L0</accession>
<dbReference type="Gene3D" id="2.70.40.10">
    <property type="match status" value="1"/>
</dbReference>
<evidence type="ECO:0000256" key="1">
    <source>
        <dbReference type="ARBA" id="ARBA00006581"/>
    </source>
</evidence>
<dbReference type="STRING" id="1802115.A2756_01775"/>
<evidence type="ECO:0000313" key="8">
    <source>
        <dbReference type="Proteomes" id="UP000177785"/>
    </source>
</evidence>
<organism evidence="7 8">
    <name type="scientific">Candidatus Ryanbacteria bacterium RIFCSPHIGHO2_01_FULL_48_27</name>
    <dbReference type="NCBI Taxonomy" id="1802115"/>
    <lineage>
        <taxon>Bacteria</taxon>
        <taxon>Candidatus Ryaniibacteriota</taxon>
    </lineage>
</organism>
<sequence>MRIKRIDKSLPLPEYKTAGAAAFDLYAREDAIVAPKSLVRIPGNFIIETPPGYALILASRSSTPKRGLHIPHGIGVIDRDYCGDNDELSLQFYNHSDEPVEIKRGERIAQGMFVQIAKTTEWQETDTMGDSRGGFGSTGVL</sequence>
<evidence type="ECO:0000256" key="5">
    <source>
        <dbReference type="ARBA" id="ARBA00047686"/>
    </source>
</evidence>
<comment type="catalytic activity">
    <reaction evidence="5">
        <text>dUTP + H2O = dUMP + diphosphate + H(+)</text>
        <dbReference type="Rhea" id="RHEA:10248"/>
        <dbReference type="ChEBI" id="CHEBI:15377"/>
        <dbReference type="ChEBI" id="CHEBI:15378"/>
        <dbReference type="ChEBI" id="CHEBI:33019"/>
        <dbReference type="ChEBI" id="CHEBI:61555"/>
        <dbReference type="ChEBI" id="CHEBI:246422"/>
        <dbReference type="EC" id="3.6.1.23"/>
    </reaction>
</comment>
<dbReference type="InterPro" id="IPR029054">
    <property type="entry name" value="dUTPase-like"/>
</dbReference>
<name>A0A1G2G6L0_9BACT</name>
<protein>
    <recommendedName>
        <fullName evidence="2">dUTP diphosphatase</fullName>
        <ecNumber evidence="2">3.6.1.23</ecNumber>
    </recommendedName>
</protein>
<feature type="domain" description="dUTPase-like" evidence="6">
    <location>
        <begin position="10"/>
        <end position="139"/>
    </location>
</feature>
<keyword evidence="3" id="KW-0378">Hydrolase</keyword>
<evidence type="ECO:0000256" key="3">
    <source>
        <dbReference type="ARBA" id="ARBA00022801"/>
    </source>
</evidence>
<dbReference type="Pfam" id="PF00692">
    <property type="entry name" value="dUTPase"/>
    <property type="match status" value="1"/>
</dbReference>
<dbReference type="GO" id="GO:0000287">
    <property type="term" value="F:magnesium ion binding"/>
    <property type="evidence" value="ECO:0007669"/>
    <property type="project" value="InterPro"/>
</dbReference>
<dbReference type="PANTHER" id="PTHR11241">
    <property type="entry name" value="DEOXYURIDINE 5'-TRIPHOSPHATE NUCLEOTIDOHYDROLASE"/>
    <property type="match status" value="1"/>
</dbReference>
<dbReference type="AlphaFoldDB" id="A0A1G2G6L0"/>
<comment type="similarity">
    <text evidence="1">Belongs to the dUTPase family.</text>
</comment>
<evidence type="ECO:0000256" key="4">
    <source>
        <dbReference type="ARBA" id="ARBA00023080"/>
    </source>
</evidence>
<keyword evidence="4" id="KW-0546">Nucleotide metabolism</keyword>
<dbReference type="Proteomes" id="UP000177785">
    <property type="component" value="Unassembled WGS sequence"/>
</dbReference>
<dbReference type="InterPro" id="IPR033704">
    <property type="entry name" value="dUTPase_trimeric"/>
</dbReference>